<keyword evidence="5" id="KW-1185">Reference proteome</keyword>
<dbReference type="AlphaFoldDB" id="A0A2T8HPF0"/>
<dbReference type="GO" id="GO:0016616">
    <property type="term" value="F:oxidoreductase activity, acting on the CH-OH group of donors, NAD or NADP as acceptor"/>
    <property type="evidence" value="ECO:0007669"/>
    <property type="project" value="TreeGrafter"/>
</dbReference>
<name>A0A2T8HPF0_9RHOB</name>
<protein>
    <submittedName>
        <fullName evidence="4">Short-chain dehydrogenase</fullName>
    </submittedName>
</protein>
<evidence type="ECO:0000313" key="5">
    <source>
        <dbReference type="Proteomes" id="UP000245911"/>
    </source>
</evidence>
<comment type="caution">
    <text evidence="4">The sequence shown here is derived from an EMBL/GenBank/DDBJ whole genome shotgun (WGS) entry which is preliminary data.</text>
</comment>
<dbReference type="InterPro" id="IPR002347">
    <property type="entry name" value="SDR_fam"/>
</dbReference>
<evidence type="ECO:0000256" key="2">
    <source>
        <dbReference type="ARBA" id="ARBA00023002"/>
    </source>
</evidence>
<dbReference type="CDD" id="cd05233">
    <property type="entry name" value="SDR_c"/>
    <property type="match status" value="1"/>
</dbReference>
<reference evidence="4 5" key="1">
    <citation type="submission" date="2018-04" db="EMBL/GenBank/DDBJ databases">
        <title>Pararhodobacter oceanense sp. nov., isolated from marine intertidal sediment.</title>
        <authorList>
            <person name="Wang X.-L."/>
            <person name="Du Z.-J."/>
        </authorList>
    </citation>
    <scope>NUCLEOTIDE SEQUENCE [LARGE SCALE GENOMIC DNA]</scope>
    <source>
        <strain evidence="4 5">AM505</strain>
    </source>
</reference>
<dbReference type="OrthoDB" id="9804774at2"/>
<keyword evidence="2" id="KW-0560">Oxidoreductase</keyword>
<dbReference type="Proteomes" id="UP000245911">
    <property type="component" value="Unassembled WGS sequence"/>
</dbReference>
<dbReference type="Gene3D" id="3.40.50.720">
    <property type="entry name" value="NAD(P)-binding Rossmann-like Domain"/>
    <property type="match status" value="1"/>
</dbReference>
<gene>
    <name evidence="4" type="ORF">DDE20_18445</name>
</gene>
<proteinExistence type="inferred from homology"/>
<evidence type="ECO:0000256" key="1">
    <source>
        <dbReference type="ARBA" id="ARBA00006484"/>
    </source>
</evidence>
<evidence type="ECO:0000256" key="3">
    <source>
        <dbReference type="RuleBase" id="RU000363"/>
    </source>
</evidence>
<dbReference type="EMBL" id="QDKM01000018">
    <property type="protein sequence ID" value="PVH27283.1"/>
    <property type="molecule type" value="Genomic_DNA"/>
</dbReference>
<evidence type="ECO:0000313" key="4">
    <source>
        <dbReference type="EMBL" id="PVH27283.1"/>
    </source>
</evidence>
<comment type="similarity">
    <text evidence="1 3">Belongs to the short-chain dehydrogenases/reductases (SDR) family.</text>
</comment>
<dbReference type="PRINTS" id="PR00081">
    <property type="entry name" value="GDHRDH"/>
</dbReference>
<dbReference type="SUPFAM" id="SSF51735">
    <property type="entry name" value="NAD(P)-binding Rossmann-fold domains"/>
    <property type="match status" value="1"/>
</dbReference>
<dbReference type="Pfam" id="PF00106">
    <property type="entry name" value="adh_short"/>
    <property type="match status" value="1"/>
</dbReference>
<dbReference type="PANTHER" id="PTHR42760">
    <property type="entry name" value="SHORT-CHAIN DEHYDROGENASES/REDUCTASES FAMILY MEMBER"/>
    <property type="match status" value="1"/>
</dbReference>
<organism evidence="4 5">
    <name type="scientific">Pararhodobacter oceanensis</name>
    <dbReference type="NCBI Taxonomy" id="2172121"/>
    <lineage>
        <taxon>Bacteria</taxon>
        <taxon>Pseudomonadati</taxon>
        <taxon>Pseudomonadota</taxon>
        <taxon>Alphaproteobacteria</taxon>
        <taxon>Rhodobacterales</taxon>
        <taxon>Paracoccaceae</taxon>
        <taxon>Pararhodobacter</taxon>
    </lineage>
</organism>
<dbReference type="PANTHER" id="PTHR42760:SF37">
    <property type="entry name" value="CLAVALDEHYDE DEHYDROGENASE"/>
    <property type="match status" value="1"/>
</dbReference>
<sequence>MITGASRGIGLAIAQAFSQPDSEFDNIVLVARDGKRLDEAKQEVARIAGNKAVHTIVSDLGQPGFQNALFETVDALGLKLTSIINNAGFTAPCSYNDITEEDLDMTLQVNVKAPILIVRDARRRGHKLDYIVNISSTAGMNGRPNWTTYSASKAAILAASESMQEEFAPEGTEVLRISPGRCATDLRKTLAPDEDPTTIMQPSAVADGLRFMMSDQGKIIRHQNVVFR</sequence>
<accession>A0A2T8HPF0</accession>
<dbReference type="PRINTS" id="PR00080">
    <property type="entry name" value="SDRFAMILY"/>
</dbReference>
<dbReference type="InterPro" id="IPR036291">
    <property type="entry name" value="NAD(P)-bd_dom_sf"/>
</dbReference>